<evidence type="ECO:0000256" key="4">
    <source>
        <dbReference type="SAM" id="Phobius"/>
    </source>
</evidence>
<feature type="transmembrane region" description="Helical" evidence="4">
    <location>
        <begin position="107"/>
        <end position="130"/>
    </location>
</feature>
<protein>
    <submittedName>
        <fullName evidence="6">MFS transporter</fullName>
    </submittedName>
</protein>
<comment type="caution">
    <text evidence="6">The sequence shown here is derived from an EMBL/GenBank/DDBJ whole genome shotgun (WGS) entry which is preliminary data.</text>
</comment>
<feature type="transmembrane region" description="Helical" evidence="4">
    <location>
        <begin position="12"/>
        <end position="34"/>
    </location>
</feature>
<dbReference type="AlphaFoldDB" id="A0A1Q9AP90"/>
<feature type="transmembrane region" description="Helical" evidence="4">
    <location>
        <begin position="218"/>
        <end position="244"/>
    </location>
</feature>
<feature type="transmembrane region" description="Helical" evidence="4">
    <location>
        <begin position="54"/>
        <end position="75"/>
    </location>
</feature>
<dbReference type="InterPro" id="IPR010645">
    <property type="entry name" value="MFS_4"/>
</dbReference>
<accession>A0A1Q9AP90</accession>
<sequence length="405" mass="41248">MRGGLGRASLRLALTACAGAIAMAVAMGFGRFSFTPILPGMMSGTGLSAADAGLIASANFVGYLLGAVLAGFGWGEGREKTIGLGALLATSLLLGGMSLAASLPLFALLRFLAGMASAFAMIFLSQIVLTRAVEAGTPHVQSVHFSGVGLGIALSALLVYLVTERPNASWPSWREAWAGCALVAITGTALVGLFLPDGVQRGSHDGSARERPLVWSRAFGLVALSYGLFGFGYVVTATFLVVMVRGQADAGGNAQLVEFVCWLVTGLSAAVSLFAWRPLLVRLGAVTTYLVALLVEAAGLILTIALPFPLAPILGGLLLGITFMVITAFGLQIGRALSPGSERKALSVMTAAFGIGQIIGPLMAGWMVEHTGSYTPATLAAAAALGLAALLLVLGGGSVRAGLKG</sequence>
<feature type="domain" description="Major facilitator superfamily (MFS) profile" evidence="5">
    <location>
        <begin position="12"/>
        <end position="400"/>
    </location>
</feature>
<evidence type="ECO:0000256" key="3">
    <source>
        <dbReference type="ARBA" id="ARBA00023136"/>
    </source>
</evidence>
<feature type="transmembrane region" description="Helical" evidence="4">
    <location>
        <begin position="256"/>
        <end position="276"/>
    </location>
</feature>
<dbReference type="PANTHER" id="PTHR23537">
    <property type="match status" value="1"/>
</dbReference>
<dbReference type="Gene3D" id="1.20.1250.20">
    <property type="entry name" value="MFS general substrate transporter like domains"/>
    <property type="match status" value="1"/>
</dbReference>
<dbReference type="STRING" id="1672749.BJF92_06935"/>
<dbReference type="EMBL" id="MKIO01000019">
    <property type="protein sequence ID" value="OLP57252.1"/>
    <property type="molecule type" value="Genomic_DNA"/>
</dbReference>
<dbReference type="SUPFAM" id="SSF103473">
    <property type="entry name" value="MFS general substrate transporter"/>
    <property type="match status" value="1"/>
</dbReference>
<feature type="transmembrane region" description="Helical" evidence="4">
    <location>
        <begin position="374"/>
        <end position="394"/>
    </location>
</feature>
<keyword evidence="2 4" id="KW-1133">Transmembrane helix</keyword>
<gene>
    <name evidence="6" type="ORF">BJF92_06935</name>
</gene>
<dbReference type="PROSITE" id="PS50850">
    <property type="entry name" value="MFS"/>
    <property type="match status" value="1"/>
</dbReference>
<evidence type="ECO:0000313" key="7">
    <source>
        <dbReference type="Proteomes" id="UP000186143"/>
    </source>
</evidence>
<feature type="transmembrane region" description="Helical" evidence="4">
    <location>
        <begin position="288"/>
        <end position="307"/>
    </location>
</feature>
<dbReference type="Pfam" id="PF06779">
    <property type="entry name" value="MFS_4"/>
    <property type="match status" value="1"/>
</dbReference>
<evidence type="ECO:0000256" key="1">
    <source>
        <dbReference type="ARBA" id="ARBA00022692"/>
    </source>
</evidence>
<feature type="transmembrane region" description="Helical" evidence="4">
    <location>
        <begin position="82"/>
        <end position="101"/>
    </location>
</feature>
<dbReference type="PANTHER" id="PTHR23537:SF1">
    <property type="entry name" value="SUGAR TRANSPORTER"/>
    <property type="match status" value="1"/>
</dbReference>
<proteinExistence type="predicted"/>
<keyword evidence="3 4" id="KW-0472">Membrane</keyword>
<evidence type="ECO:0000313" key="6">
    <source>
        <dbReference type="EMBL" id="OLP57252.1"/>
    </source>
</evidence>
<feature type="transmembrane region" description="Helical" evidence="4">
    <location>
        <begin position="176"/>
        <end position="197"/>
    </location>
</feature>
<keyword evidence="1 4" id="KW-0812">Transmembrane</keyword>
<feature type="transmembrane region" description="Helical" evidence="4">
    <location>
        <begin position="142"/>
        <end position="161"/>
    </location>
</feature>
<feature type="transmembrane region" description="Helical" evidence="4">
    <location>
        <begin position="313"/>
        <end position="333"/>
    </location>
</feature>
<feature type="transmembrane region" description="Helical" evidence="4">
    <location>
        <begin position="345"/>
        <end position="368"/>
    </location>
</feature>
<evidence type="ECO:0000256" key="2">
    <source>
        <dbReference type="ARBA" id="ARBA00022989"/>
    </source>
</evidence>
<name>A0A1Q9AP90_9HYPH</name>
<evidence type="ECO:0000259" key="5">
    <source>
        <dbReference type="PROSITE" id="PS50850"/>
    </source>
</evidence>
<dbReference type="CDD" id="cd06180">
    <property type="entry name" value="MFS_YjiJ"/>
    <property type="match status" value="1"/>
</dbReference>
<reference evidence="6 7" key="1">
    <citation type="submission" date="2016-09" db="EMBL/GenBank/DDBJ databases">
        <title>Rhizobium sp. nov., a novel species isolated from the rice rhizosphere.</title>
        <authorList>
            <person name="Zhao J."/>
            <person name="Zhang X."/>
        </authorList>
    </citation>
    <scope>NUCLEOTIDE SEQUENCE [LARGE SCALE GENOMIC DNA]</scope>
    <source>
        <strain evidence="6 7">MH17</strain>
    </source>
</reference>
<dbReference type="Proteomes" id="UP000186143">
    <property type="component" value="Unassembled WGS sequence"/>
</dbReference>
<dbReference type="InterPro" id="IPR020846">
    <property type="entry name" value="MFS_dom"/>
</dbReference>
<dbReference type="GO" id="GO:0022857">
    <property type="term" value="F:transmembrane transporter activity"/>
    <property type="evidence" value="ECO:0007669"/>
    <property type="project" value="InterPro"/>
</dbReference>
<dbReference type="InterPro" id="IPR036259">
    <property type="entry name" value="MFS_trans_sf"/>
</dbReference>
<dbReference type="RefSeq" id="WP_075633271.1">
    <property type="nucleotide sequence ID" value="NZ_MKIO01000019.1"/>
</dbReference>
<organism evidence="6 7">
    <name type="scientific">Xaviernesmea rhizosphaerae</name>
    <dbReference type="NCBI Taxonomy" id="1672749"/>
    <lineage>
        <taxon>Bacteria</taxon>
        <taxon>Pseudomonadati</taxon>
        <taxon>Pseudomonadota</taxon>
        <taxon>Alphaproteobacteria</taxon>
        <taxon>Hyphomicrobiales</taxon>
        <taxon>Rhizobiaceae</taxon>
        <taxon>Rhizobium/Agrobacterium group</taxon>
        <taxon>Xaviernesmea</taxon>
    </lineage>
</organism>
<dbReference type="OrthoDB" id="9797953at2"/>
<dbReference type="GO" id="GO:0005886">
    <property type="term" value="C:plasma membrane"/>
    <property type="evidence" value="ECO:0007669"/>
    <property type="project" value="TreeGrafter"/>
</dbReference>